<comment type="caution">
    <text evidence="1">The sequence shown here is derived from an EMBL/GenBank/DDBJ whole genome shotgun (WGS) entry which is preliminary data.</text>
</comment>
<reference evidence="1" key="1">
    <citation type="journal article" date="2021" name="Open Biol.">
        <title>Shared evolutionary footprints suggest mitochondrial oxidative damage underlies multiple complex I losses in fungi.</title>
        <authorList>
            <person name="Schikora-Tamarit M.A."/>
            <person name="Marcet-Houben M."/>
            <person name="Nosek J."/>
            <person name="Gabaldon T."/>
        </authorList>
    </citation>
    <scope>NUCLEOTIDE SEQUENCE</scope>
    <source>
        <strain evidence="1">CBS6075</strain>
    </source>
</reference>
<dbReference type="AlphaFoldDB" id="A0A9P8T8N8"/>
<evidence type="ECO:0000313" key="1">
    <source>
        <dbReference type="EMBL" id="KAH3670473.1"/>
    </source>
</evidence>
<proteinExistence type="predicted"/>
<organism evidence="1 2">
    <name type="scientific">Ogataea philodendri</name>
    <dbReference type="NCBI Taxonomy" id="1378263"/>
    <lineage>
        <taxon>Eukaryota</taxon>
        <taxon>Fungi</taxon>
        <taxon>Dikarya</taxon>
        <taxon>Ascomycota</taxon>
        <taxon>Saccharomycotina</taxon>
        <taxon>Pichiomycetes</taxon>
        <taxon>Pichiales</taxon>
        <taxon>Pichiaceae</taxon>
        <taxon>Ogataea</taxon>
    </lineage>
</organism>
<evidence type="ECO:0000313" key="2">
    <source>
        <dbReference type="Proteomes" id="UP000769157"/>
    </source>
</evidence>
<gene>
    <name evidence="1" type="ORF">OGAPHI_000988</name>
</gene>
<name>A0A9P8T8N8_9ASCO</name>
<dbReference type="Proteomes" id="UP000769157">
    <property type="component" value="Unassembled WGS sequence"/>
</dbReference>
<sequence length="135" mass="15265">MAVALWRLEPWSWWRLENVESSTPQALIRSMASLSRSDWPPERSSAPVDGALLILLCLALSEWKSRFARLTFCCANDGSNERVDEDDDTVESSFEGYLVLFGVCGFTTNETEFEAILWVKKLQPEESQLLSALSD</sequence>
<dbReference type="RefSeq" id="XP_046063898.1">
    <property type="nucleotide sequence ID" value="XM_046209143.1"/>
</dbReference>
<keyword evidence="2" id="KW-1185">Reference proteome</keyword>
<accession>A0A9P8T8N8</accession>
<dbReference type="EMBL" id="JAEUBE010000087">
    <property type="protein sequence ID" value="KAH3670473.1"/>
    <property type="molecule type" value="Genomic_DNA"/>
</dbReference>
<dbReference type="GeneID" id="70232956"/>
<reference evidence="1" key="2">
    <citation type="submission" date="2021-01" db="EMBL/GenBank/DDBJ databases">
        <authorList>
            <person name="Schikora-Tamarit M.A."/>
        </authorList>
    </citation>
    <scope>NUCLEOTIDE SEQUENCE</scope>
    <source>
        <strain evidence="1">CBS6075</strain>
    </source>
</reference>
<protein>
    <submittedName>
        <fullName evidence="1">Uncharacterized protein</fullName>
    </submittedName>
</protein>